<comment type="caution">
    <text evidence="1">The sequence shown here is derived from an EMBL/GenBank/DDBJ whole genome shotgun (WGS) entry which is preliminary data.</text>
</comment>
<protein>
    <submittedName>
        <fullName evidence="1">Uncharacterized protein</fullName>
    </submittedName>
</protein>
<organism evidence="1 2">
    <name type="scientific">Caenorhabditis auriculariae</name>
    <dbReference type="NCBI Taxonomy" id="2777116"/>
    <lineage>
        <taxon>Eukaryota</taxon>
        <taxon>Metazoa</taxon>
        <taxon>Ecdysozoa</taxon>
        <taxon>Nematoda</taxon>
        <taxon>Chromadorea</taxon>
        <taxon>Rhabditida</taxon>
        <taxon>Rhabditina</taxon>
        <taxon>Rhabditomorpha</taxon>
        <taxon>Rhabditoidea</taxon>
        <taxon>Rhabditidae</taxon>
        <taxon>Peloderinae</taxon>
        <taxon>Caenorhabditis</taxon>
    </lineage>
</organism>
<dbReference type="AlphaFoldDB" id="A0A8S1H9A5"/>
<sequence length="124" mass="13820">MGNDVPIHASSIQTPQNEFLMRLVSAVASLIDRLLANVDGQRPTVKQAYLDTVGLRGVLYEQEEREMQQLVHATVDRTHWNVVEDVKEAAPSGEIDNCGLSWVDVFFLTVEIAHHASPLKIISK</sequence>
<keyword evidence="2" id="KW-1185">Reference proteome</keyword>
<accession>A0A8S1H9A5</accession>
<dbReference type="EMBL" id="CAJGYM010000019">
    <property type="protein sequence ID" value="CAD6191128.1"/>
    <property type="molecule type" value="Genomic_DNA"/>
</dbReference>
<gene>
    <name evidence="1" type="ORF">CAUJ_LOCUS7047</name>
</gene>
<proteinExistence type="predicted"/>
<evidence type="ECO:0000313" key="2">
    <source>
        <dbReference type="Proteomes" id="UP000835052"/>
    </source>
</evidence>
<name>A0A8S1H9A5_9PELO</name>
<dbReference type="Proteomes" id="UP000835052">
    <property type="component" value="Unassembled WGS sequence"/>
</dbReference>
<reference evidence="1" key="1">
    <citation type="submission" date="2020-10" db="EMBL/GenBank/DDBJ databases">
        <authorList>
            <person name="Kikuchi T."/>
        </authorList>
    </citation>
    <scope>NUCLEOTIDE SEQUENCE</scope>
    <source>
        <strain evidence="1">NKZ352</strain>
    </source>
</reference>
<evidence type="ECO:0000313" key="1">
    <source>
        <dbReference type="EMBL" id="CAD6191128.1"/>
    </source>
</evidence>